<reference evidence="5 6" key="1">
    <citation type="journal article" date="2019" name="Int. J. Syst. Evol. Microbiol.">
        <title>The Global Catalogue of Microorganisms (GCM) 10K type strain sequencing project: providing services to taxonomists for standard genome sequencing and annotation.</title>
        <authorList>
            <consortium name="The Broad Institute Genomics Platform"/>
            <consortium name="The Broad Institute Genome Sequencing Center for Infectious Disease"/>
            <person name="Wu L."/>
            <person name="Ma J."/>
        </authorList>
    </citation>
    <scope>NUCLEOTIDE SEQUENCE [LARGE SCALE GENOMIC DNA]</scope>
    <source>
        <strain evidence="5 6">JCM 9383</strain>
    </source>
</reference>
<dbReference type="Proteomes" id="UP001500979">
    <property type="component" value="Unassembled WGS sequence"/>
</dbReference>
<evidence type="ECO:0000256" key="2">
    <source>
        <dbReference type="ARBA" id="ARBA00023002"/>
    </source>
</evidence>
<organism evidence="5 6">
    <name type="scientific">Saccharopolyspora taberi</name>
    <dbReference type="NCBI Taxonomy" id="60895"/>
    <lineage>
        <taxon>Bacteria</taxon>
        <taxon>Bacillati</taxon>
        <taxon>Actinomycetota</taxon>
        <taxon>Actinomycetes</taxon>
        <taxon>Pseudonocardiales</taxon>
        <taxon>Pseudonocardiaceae</taxon>
        <taxon>Saccharopolyspora</taxon>
    </lineage>
</organism>
<accession>A0ABN3VD30</accession>
<keyword evidence="6" id="KW-1185">Reference proteome</keyword>
<evidence type="ECO:0000256" key="1">
    <source>
        <dbReference type="ARBA" id="ARBA00022630"/>
    </source>
</evidence>
<dbReference type="CDD" id="cd02803">
    <property type="entry name" value="OYE_like_FMN_family"/>
    <property type="match status" value="1"/>
</dbReference>
<evidence type="ECO:0000313" key="5">
    <source>
        <dbReference type="EMBL" id="GAA2793391.1"/>
    </source>
</evidence>
<name>A0ABN3VD30_9PSEU</name>
<dbReference type="PANTHER" id="PTHR43656">
    <property type="entry name" value="BINDING OXIDOREDUCTASE, PUTATIVE (AFU_ORTHOLOGUE AFUA_2G08260)-RELATED"/>
    <property type="match status" value="1"/>
</dbReference>
<dbReference type="Pfam" id="PF00724">
    <property type="entry name" value="Oxidored_FMN"/>
    <property type="match status" value="1"/>
</dbReference>
<dbReference type="InterPro" id="IPR051799">
    <property type="entry name" value="NADH_flavin_oxidoreductase"/>
</dbReference>
<feature type="domain" description="NADH:flavin oxidoreductase/NADH oxidase N-terminal" evidence="4">
    <location>
        <begin position="8"/>
        <end position="338"/>
    </location>
</feature>
<dbReference type="Gene3D" id="3.20.20.70">
    <property type="entry name" value="Aldolase class I"/>
    <property type="match status" value="1"/>
</dbReference>
<gene>
    <name evidence="5" type="ORF">GCM10010470_30340</name>
</gene>
<comment type="caution">
    <text evidence="5">The sequence shown here is derived from an EMBL/GenBank/DDBJ whole genome shotgun (WGS) entry which is preliminary data.</text>
</comment>
<dbReference type="PANTHER" id="PTHR43656:SF2">
    <property type="entry name" value="BINDING OXIDOREDUCTASE, PUTATIVE (AFU_ORTHOLOGUE AFUA_2G08260)-RELATED"/>
    <property type="match status" value="1"/>
</dbReference>
<dbReference type="InterPro" id="IPR013785">
    <property type="entry name" value="Aldolase_TIM"/>
</dbReference>
<proteinExistence type="predicted"/>
<evidence type="ECO:0000259" key="4">
    <source>
        <dbReference type="Pfam" id="PF00724"/>
    </source>
</evidence>
<dbReference type="InterPro" id="IPR001155">
    <property type="entry name" value="OxRdtase_FMN_N"/>
</dbReference>
<dbReference type="SUPFAM" id="SSF51395">
    <property type="entry name" value="FMN-linked oxidoreductases"/>
    <property type="match status" value="1"/>
</dbReference>
<dbReference type="EMBL" id="BAAAUX010000014">
    <property type="protein sequence ID" value="GAA2793391.1"/>
    <property type="molecule type" value="Genomic_DNA"/>
</dbReference>
<evidence type="ECO:0000313" key="6">
    <source>
        <dbReference type="Proteomes" id="UP001500979"/>
    </source>
</evidence>
<dbReference type="RefSeq" id="WP_344680308.1">
    <property type="nucleotide sequence ID" value="NZ_BAAAUX010000014.1"/>
</dbReference>
<feature type="compositionally biased region" description="Basic and acidic residues" evidence="3">
    <location>
        <begin position="330"/>
        <end position="340"/>
    </location>
</feature>
<evidence type="ECO:0000256" key="3">
    <source>
        <dbReference type="SAM" id="MobiDB-lite"/>
    </source>
</evidence>
<sequence>MSVHPALNPVRLAGTTIANRAVVAPMSRVSTGGDGVATAEMADYYAEFARGGFGLVITEGTYTDSAHSQAYPDQPGIVTAEQVAAWRRVTDAVHACGSPIVLQLMHAGALSQTLDRTIAPSAVAPKGQKMPAYGGRGPFPLPAAATAAQLRELVDGFAASAVRARDAGFDGVELHGANGYLLDQFLTTYTNHRDDEYGGDVTGRTRLPVEVLRAVRAATGPGFTVGIRLSQTKVNDLAYRWSGVAEASGILRAFGEADYLHLASEGRDWLETAVLDGGVTVTALARQVTGRPVIANGGMHDPARAESVLTGGHADLVALARGALANPDWPRRLAEHRPPAEFDPATLKPDVTLPARRPAA</sequence>
<keyword evidence="2" id="KW-0560">Oxidoreductase</keyword>
<protein>
    <submittedName>
        <fullName evidence="5">NADH:flavin oxidoreductase</fullName>
    </submittedName>
</protein>
<feature type="region of interest" description="Disordered" evidence="3">
    <location>
        <begin position="330"/>
        <end position="360"/>
    </location>
</feature>
<keyword evidence="1" id="KW-0285">Flavoprotein</keyword>